<reference evidence="1 2" key="1">
    <citation type="submission" date="2019-06" db="EMBL/GenBank/DDBJ databases">
        <title>Sequencing the genomes of 1000 actinobacteria strains.</title>
        <authorList>
            <person name="Klenk H.-P."/>
        </authorList>
    </citation>
    <scope>NUCLEOTIDE SEQUENCE [LARGE SCALE GENOMIC DNA]</scope>
    <source>
        <strain evidence="1 2">DSM 45456</strain>
    </source>
</reference>
<proteinExistence type="predicted"/>
<evidence type="ECO:0000313" key="2">
    <source>
        <dbReference type="Proteomes" id="UP000316628"/>
    </source>
</evidence>
<accession>A0A543JNR6</accession>
<organism evidence="1 2">
    <name type="scientific">Saccharothrix saharensis</name>
    <dbReference type="NCBI Taxonomy" id="571190"/>
    <lineage>
        <taxon>Bacteria</taxon>
        <taxon>Bacillati</taxon>
        <taxon>Actinomycetota</taxon>
        <taxon>Actinomycetes</taxon>
        <taxon>Pseudonocardiales</taxon>
        <taxon>Pseudonocardiaceae</taxon>
        <taxon>Saccharothrix</taxon>
    </lineage>
</organism>
<dbReference type="RefSeq" id="WP_141982651.1">
    <property type="nucleotide sequence ID" value="NZ_VFPP01000001.1"/>
</dbReference>
<evidence type="ECO:0008006" key="3">
    <source>
        <dbReference type="Google" id="ProtNLM"/>
    </source>
</evidence>
<dbReference type="Proteomes" id="UP000316628">
    <property type="component" value="Unassembled WGS sequence"/>
</dbReference>
<dbReference type="Gene3D" id="1.25.40.10">
    <property type="entry name" value="Tetratricopeptide repeat domain"/>
    <property type="match status" value="1"/>
</dbReference>
<name>A0A543JNR6_9PSEU</name>
<dbReference type="OrthoDB" id="3218567at2"/>
<dbReference type="InterPro" id="IPR011990">
    <property type="entry name" value="TPR-like_helical_dom_sf"/>
</dbReference>
<dbReference type="EMBL" id="VFPP01000001">
    <property type="protein sequence ID" value="TQM84473.1"/>
    <property type="molecule type" value="Genomic_DNA"/>
</dbReference>
<sequence length="1087" mass="117571">MTSVDRVKHALAQDDLAPDVRLAVALSTTARVEPELVRAVRLLVFPTLDVGAESDFWFSEWIGRRQPGVVVIRSDVRPALWERLGEWLHEADSPVRGLGPLLHRQHRGLAPALRIEEMLTWLAVRYGERGAARGATLLYLPLKAMDEPGREGAIADWVVRARGRLPDVVLKQVPAWHLTLRAKPLRSFDITATPRRDDLLIGDEGGALTEVRSGSTTELLGPVAKYYPTEQVPLRWSGDHLLIGGPGHPEALYIDVPKTEPMIVRVLPGLRRSGTLYDVGGARTSSHPAGGRGVWVKTLDGRLYEVPSAESMTIRAAPVLVSVHVRDGGAAARLWLQPVRYPKPSGRPVFQPVELLRLAVAAAQGDPVELVRWRDSDNRCSLLLLHGGDDLRRVREAEGLAELSDSQGWRVYRARQDPEDATWLTDRLPGAVPNGVLVVVDAADRWHPRHLAALVERLAGGSHVVRVLAIGARIGYWWEECRRFLDGSGVSVRDRIALGRDQSRSSRAAVLEACARTVLTAQDFHRDPRPLPNQVRGLRVHDLAVEDIPIVVVAALLHGKPVHDVTRAARVILDQEHFYRYGVLGAEAETDKVTRLAFLATLARPCSHTLGQALALEHHVIEDPAEWIGLLDHYQYLYPADAGFLGSVGPPELGDRMLTDLLADPRSAGQAEWARGVVTRLPSFIAGPSDVASPEVRRRGVGNALVVLAGLATSAAPGAQDVRRLLLGLVATDPELWVSAGGAALEAVTALVPKWLAVAELAPIGDLLAAGVKRDIGLDQAALRIEEALAASALERPARGDGHAALHFRLAQAAHRAGYPMRALDAVERAVEAYRALYVANPGRDGAAYVAALVLASRINGDLGRTRPALDLAEEATGHGRRLGERDATNVGAALANLQVQTLRKRRADLPLAKAENAVRTLRALTETSTQDFGGELLDGLLLFSHVLADRAVRDAAEATAREAVGLASTLVDRSPWAHMHRLAAAHRCLALRLFESDRAGEALPEAQRAEEVFRTLADASPARFQADLADSLLLRAELLHHLGDPDAKRTAEAAAALFGATSAGGIGPSREQLARAAALLGHPPRS</sequence>
<comment type="caution">
    <text evidence="1">The sequence shown here is derived from an EMBL/GenBank/DDBJ whole genome shotgun (WGS) entry which is preliminary data.</text>
</comment>
<keyword evidence="2" id="KW-1185">Reference proteome</keyword>
<protein>
    <recommendedName>
        <fullName evidence="3">Tetratricopeptide repeat protein</fullName>
    </recommendedName>
</protein>
<gene>
    <name evidence="1" type="ORF">FHX81_6919</name>
</gene>
<dbReference type="AlphaFoldDB" id="A0A543JNR6"/>
<evidence type="ECO:0000313" key="1">
    <source>
        <dbReference type="EMBL" id="TQM84473.1"/>
    </source>
</evidence>